<keyword evidence="1" id="KW-0812">Transmembrane</keyword>
<feature type="transmembrane region" description="Helical" evidence="1">
    <location>
        <begin position="33"/>
        <end position="50"/>
    </location>
</feature>
<keyword evidence="3" id="KW-1185">Reference proteome</keyword>
<gene>
    <name evidence="2" type="ORF">ACFQ08_41230</name>
</gene>
<feature type="transmembrane region" description="Helical" evidence="1">
    <location>
        <begin position="62"/>
        <end position="81"/>
    </location>
</feature>
<organism evidence="2 3">
    <name type="scientific">Streptosporangium algeriense</name>
    <dbReference type="NCBI Taxonomy" id="1682748"/>
    <lineage>
        <taxon>Bacteria</taxon>
        <taxon>Bacillati</taxon>
        <taxon>Actinomycetota</taxon>
        <taxon>Actinomycetes</taxon>
        <taxon>Streptosporangiales</taxon>
        <taxon>Streptosporangiaceae</taxon>
        <taxon>Streptosporangium</taxon>
    </lineage>
</organism>
<dbReference type="Proteomes" id="UP001597024">
    <property type="component" value="Unassembled WGS sequence"/>
</dbReference>
<proteinExistence type="predicted"/>
<keyword evidence="1" id="KW-1133">Transmembrane helix</keyword>
<protein>
    <submittedName>
        <fullName evidence="2">Uncharacterized protein</fullName>
    </submittedName>
</protein>
<keyword evidence="1" id="KW-0472">Membrane</keyword>
<evidence type="ECO:0000313" key="2">
    <source>
        <dbReference type="EMBL" id="MFD0891010.1"/>
    </source>
</evidence>
<reference evidence="3" key="1">
    <citation type="journal article" date="2019" name="Int. J. Syst. Evol. Microbiol.">
        <title>The Global Catalogue of Microorganisms (GCM) 10K type strain sequencing project: providing services to taxonomists for standard genome sequencing and annotation.</title>
        <authorList>
            <consortium name="The Broad Institute Genomics Platform"/>
            <consortium name="The Broad Institute Genome Sequencing Center for Infectious Disease"/>
            <person name="Wu L."/>
            <person name="Ma J."/>
        </authorList>
    </citation>
    <scope>NUCLEOTIDE SEQUENCE [LARGE SCALE GENOMIC DNA]</scope>
    <source>
        <strain evidence="3">CCUG 62974</strain>
    </source>
</reference>
<comment type="caution">
    <text evidence="2">The sequence shown here is derived from an EMBL/GenBank/DDBJ whole genome shotgun (WGS) entry which is preliminary data.</text>
</comment>
<name>A0ABW3E4F7_9ACTN</name>
<dbReference type="EMBL" id="JBHTHX010002849">
    <property type="protein sequence ID" value="MFD0891010.1"/>
    <property type="molecule type" value="Genomic_DNA"/>
</dbReference>
<feature type="non-terminal residue" evidence="2">
    <location>
        <position position="133"/>
    </location>
</feature>
<sequence>MAQERQERDEVLSYLDEVLAEVRADNRGQDRRAVALLVAAVVAAVVAGTLKPDVLPGQVEWLWWTGAFFCTMGGVMLVGALHPLSSGLAGRTIERRRSYAGRLHAWSPPAQEDGEELLTDDVGATRRLFGSPG</sequence>
<accession>A0ABW3E4F7</accession>
<evidence type="ECO:0000256" key="1">
    <source>
        <dbReference type="SAM" id="Phobius"/>
    </source>
</evidence>
<evidence type="ECO:0000313" key="3">
    <source>
        <dbReference type="Proteomes" id="UP001597024"/>
    </source>
</evidence>